<reference evidence="6" key="1">
    <citation type="submission" date="2019-07" db="EMBL/GenBank/DDBJ databases">
        <title>Complete Genome Sequences of Vibrion rotiferianus strain AM7.</title>
        <authorList>
            <person name="Miyazaki K."/>
            <person name="Wiseschart A."/>
            <person name="Pootanakit K."/>
            <person name="Ishimori K."/>
            <person name="Kitahara K."/>
        </authorList>
    </citation>
    <scope>NUCLEOTIDE SEQUENCE [LARGE SCALE GENOMIC DNA]</scope>
    <source>
        <strain evidence="6">AM7</strain>
    </source>
</reference>
<keyword evidence="2" id="KW-0238">DNA-binding</keyword>
<keyword evidence="3" id="KW-0804">Transcription</keyword>
<dbReference type="Pfam" id="PF00196">
    <property type="entry name" value="GerE"/>
    <property type="match status" value="1"/>
</dbReference>
<dbReference type="PANTHER" id="PTHR44688:SF16">
    <property type="entry name" value="DNA-BINDING TRANSCRIPTIONAL ACTIVATOR DEVR_DOSR"/>
    <property type="match status" value="1"/>
</dbReference>
<dbReference type="SMART" id="SM00421">
    <property type="entry name" value="HTH_LUXR"/>
    <property type="match status" value="1"/>
</dbReference>
<evidence type="ECO:0000313" key="6">
    <source>
        <dbReference type="Proteomes" id="UP000315115"/>
    </source>
</evidence>
<accession>A0A510I617</accession>
<proteinExistence type="predicted"/>
<evidence type="ECO:0000256" key="2">
    <source>
        <dbReference type="ARBA" id="ARBA00023125"/>
    </source>
</evidence>
<dbReference type="AlphaFoldDB" id="A0A510I617"/>
<dbReference type="InterPro" id="IPR016032">
    <property type="entry name" value="Sig_transdc_resp-reg_C-effctor"/>
</dbReference>
<feature type="domain" description="HTH luxR-type" evidence="4">
    <location>
        <begin position="194"/>
        <end position="259"/>
    </location>
</feature>
<gene>
    <name evidence="5" type="ORF">VroAM7_17120</name>
</gene>
<dbReference type="GO" id="GO:0003677">
    <property type="term" value="F:DNA binding"/>
    <property type="evidence" value="ECO:0007669"/>
    <property type="project" value="UniProtKB-KW"/>
</dbReference>
<keyword evidence="1" id="KW-0805">Transcription regulation</keyword>
<dbReference type="Proteomes" id="UP000315115">
    <property type="component" value="Chromosome 1"/>
</dbReference>
<evidence type="ECO:0000259" key="4">
    <source>
        <dbReference type="PROSITE" id="PS50043"/>
    </source>
</evidence>
<dbReference type="Gene3D" id="1.10.10.10">
    <property type="entry name" value="Winged helix-like DNA-binding domain superfamily/Winged helix DNA-binding domain"/>
    <property type="match status" value="1"/>
</dbReference>
<evidence type="ECO:0000256" key="3">
    <source>
        <dbReference type="ARBA" id="ARBA00023163"/>
    </source>
</evidence>
<dbReference type="GO" id="GO:0006355">
    <property type="term" value="P:regulation of DNA-templated transcription"/>
    <property type="evidence" value="ECO:0007669"/>
    <property type="project" value="InterPro"/>
</dbReference>
<dbReference type="EMBL" id="AP019798">
    <property type="protein sequence ID" value="BBL89059.1"/>
    <property type="molecule type" value="Genomic_DNA"/>
</dbReference>
<name>A0A510I617_9VIBR</name>
<dbReference type="PRINTS" id="PR00038">
    <property type="entry name" value="HTHLUXR"/>
</dbReference>
<sequence>MESEIHTSIIVDSFEALATKQTMLLANTQAQNCEETLKQCILEAMDWFNIDRTTMFPNSMLFFSHGKTISVARPPYQILTVEQVSPVDGEKYLRLIGNSSKTQLFSAKEMESSDVTVLRMIAAQGGSHHYTIPLVQFGQRWGGMSFTLFNNQRAALSEKELNEYTYLSHMWLSFWQHSKLHRTLYKSDVSTHNENTKMLRLSQRQYDVLALLTTGKSAKECAKELNLSPRTIESHKYRLLDLLELDSHAELVQFALRNGVEY</sequence>
<dbReference type="InterPro" id="IPR036388">
    <property type="entry name" value="WH-like_DNA-bd_sf"/>
</dbReference>
<evidence type="ECO:0000256" key="1">
    <source>
        <dbReference type="ARBA" id="ARBA00023015"/>
    </source>
</evidence>
<protein>
    <recommendedName>
        <fullName evidence="4">HTH luxR-type domain-containing protein</fullName>
    </recommendedName>
</protein>
<organism evidence="5 6">
    <name type="scientific">Vibrio rotiferianus</name>
    <dbReference type="NCBI Taxonomy" id="190895"/>
    <lineage>
        <taxon>Bacteria</taxon>
        <taxon>Pseudomonadati</taxon>
        <taxon>Pseudomonadota</taxon>
        <taxon>Gammaproteobacteria</taxon>
        <taxon>Vibrionales</taxon>
        <taxon>Vibrionaceae</taxon>
        <taxon>Vibrio</taxon>
    </lineage>
</organism>
<dbReference type="PANTHER" id="PTHR44688">
    <property type="entry name" value="DNA-BINDING TRANSCRIPTIONAL ACTIVATOR DEVR_DOSR"/>
    <property type="match status" value="1"/>
</dbReference>
<dbReference type="SUPFAM" id="SSF46894">
    <property type="entry name" value="C-terminal effector domain of the bipartite response regulators"/>
    <property type="match status" value="1"/>
</dbReference>
<dbReference type="InterPro" id="IPR000792">
    <property type="entry name" value="Tscrpt_reg_LuxR_C"/>
</dbReference>
<dbReference type="RefSeq" id="WP_143692609.1">
    <property type="nucleotide sequence ID" value="NZ_AP019798.1"/>
</dbReference>
<evidence type="ECO:0000313" key="5">
    <source>
        <dbReference type="EMBL" id="BBL89059.1"/>
    </source>
</evidence>
<dbReference type="CDD" id="cd06170">
    <property type="entry name" value="LuxR_C_like"/>
    <property type="match status" value="1"/>
</dbReference>
<dbReference type="PROSITE" id="PS50043">
    <property type="entry name" value="HTH_LUXR_2"/>
    <property type="match status" value="1"/>
</dbReference>